<dbReference type="Gene3D" id="3.40.50.1360">
    <property type="match status" value="1"/>
</dbReference>
<name>A0A5C6FA53_9BACT</name>
<dbReference type="PANTHER" id="PTHR11280:SF6">
    <property type="entry name" value="GLUCOSAMINE-6-PHOSPHATE ISOMERASE NAGB"/>
    <property type="match status" value="1"/>
</dbReference>
<dbReference type="GO" id="GO:0005975">
    <property type="term" value="P:carbohydrate metabolic process"/>
    <property type="evidence" value="ECO:0007669"/>
    <property type="project" value="InterPro"/>
</dbReference>
<dbReference type="EC" id="3.5.99.6" evidence="2"/>
<dbReference type="AlphaFoldDB" id="A0A5C6FA53"/>
<dbReference type="GO" id="GO:0006043">
    <property type="term" value="P:glucosamine catabolic process"/>
    <property type="evidence" value="ECO:0007669"/>
    <property type="project" value="TreeGrafter"/>
</dbReference>
<dbReference type="RefSeq" id="WP_246114495.1">
    <property type="nucleotide sequence ID" value="NZ_SJPW01000003.1"/>
</dbReference>
<evidence type="ECO:0000259" key="1">
    <source>
        <dbReference type="Pfam" id="PF01182"/>
    </source>
</evidence>
<dbReference type="GO" id="GO:0005737">
    <property type="term" value="C:cytoplasm"/>
    <property type="evidence" value="ECO:0007669"/>
    <property type="project" value="TreeGrafter"/>
</dbReference>
<feature type="domain" description="Glucosamine/galactosamine-6-phosphate isomerase" evidence="1">
    <location>
        <begin position="9"/>
        <end position="230"/>
    </location>
</feature>
<protein>
    <submittedName>
        <fullName evidence="2">Glucosamine-6-phosphate deaminase</fullName>
        <ecNumber evidence="2">3.5.99.6</ecNumber>
    </submittedName>
</protein>
<comment type="caution">
    <text evidence="2">The sequence shown here is derived from an EMBL/GenBank/DDBJ whole genome shotgun (WGS) entry which is preliminary data.</text>
</comment>
<dbReference type="InterPro" id="IPR037171">
    <property type="entry name" value="NagB/RpiA_transferase-like"/>
</dbReference>
<dbReference type="Pfam" id="PF01182">
    <property type="entry name" value="Glucosamine_iso"/>
    <property type="match status" value="1"/>
</dbReference>
<dbReference type="EMBL" id="SJPW01000003">
    <property type="protein sequence ID" value="TWU57066.1"/>
    <property type="molecule type" value="Genomic_DNA"/>
</dbReference>
<gene>
    <name evidence="2" type="primary">nagB_3</name>
    <name evidence="2" type="ORF">Poly51_29870</name>
</gene>
<reference evidence="2 3" key="1">
    <citation type="submission" date="2019-02" db="EMBL/GenBank/DDBJ databases">
        <title>Deep-cultivation of Planctomycetes and their phenomic and genomic characterization uncovers novel biology.</title>
        <authorList>
            <person name="Wiegand S."/>
            <person name="Jogler M."/>
            <person name="Boedeker C."/>
            <person name="Pinto D."/>
            <person name="Vollmers J."/>
            <person name="Rivas-Marin E."/>
            <person name="Kohn T."/>
            <person name="Peeters S.H."/>
            <person name="Heuer A."/>
            <person name="Rast P."/>
            <person name="Oberbeckmann S."/>
            <person name="Bunk B."/>
            <person name="Jeske O."/>
            <person name="Meyerdierks A."/>
            <person name="Storesund J.E."/>
            <person name="Kallscheuer N."/>
            <person name="Luecker S."/>
            <person name="Lage O.M."/>
            <person name="Pohl T."/>
            <person name="Merkel B.J."/>
            <person name="Hornburger P."/>
            <person name="Mueller R.-W."/>
            <person name="Bruemmer F."/>
            <person name="Labrenz M."/>
            <person name="Spormann A.M."/>
            <person name="Op Den Camp H."/>
            <person name="Overmann J."/>
            <person name="Amann R."/>
            <person name="Jetten M.S.M."/>
            <person name="Mascher T."/>
            <person name="Medema M.H."/>
            <person name="Devos D.P."/>
            <person name="Kaster A.-K."/>
            <person name="Ovreas L."/>
            <person name="Rohde M."/>
            <person name="Galperin M.Y."/>
            <person name="Jogler C."/>
        </authorList>
    </citation>
    <scope>NUCLEOTIDE SEQUENCE [LARGE SCALE GENOMIC DNA]</scope>
    <source>
        <strain evidence="2 3">Poly51</strain>
    </source>
</reference>
<dbReference type="InterPro" id="IPR004547">
    <property type="entry name" value="Glucosamine6P_isomerase"/>
</dbReference>
<accession>A0A5C6FA53</accession>
<evidence type="ECO:0000313" key="2">
    <source>
        <dbReference type="EMBL" id="TWU57066.1"/>
    </source>
</evidence>
<sequence>MQTILTSNRDTMGRIVASRAAEDLRSAIQRYGSANLIVATGASQFEVLSNLVQATDIDWTRVYGFHLDEYAGLSPDHPASFCRYLKERFVDLVKLADFQFLYGDQDPAATIARVSPLIAKTRIDVALVGIGENGHLAFNDPPADFETTEPYLCVELDQPCRMQQVGEGWFASLEDVPTHAISMSVSQILKSAKIYCSVPDSQKAVAVAATIEGPITPDVPASVLKRHANTILVIDEASSASLRSDTRSELERVA</sequence>
<dbReference type="Proteomes" id="UP000318288">
    <property type="component" value="Unassembled WGS sequence"/>
</dbReference>
<organism evidence="2 3">
    <name type="scientific">Rubripirellula tenax</name>
    <dbReference type="NCBI Taxonomy" id="2528015"/>
    <lineage>
        <taxon>Bacteria</taxon>
        <taxon>Pseudomonadati</taxon>
        <taxon>Planctomycetota</taxon>
        <taxon>Planctomycetia</taxon>
        <taxon>Pirellulales</taxon>
        <taxon>Pirellulaceae</taxon>
        <taxon>Rubripirellula</taxon>
    </lineage>
</organism>
<evidence type="ECO:0000313" key="3">
    <source>
        <dbReference type="Proteomes" id="UP000318288"/>
    </source>
</evidence>
<dbReference type="GO" id="GO:0042802">
    <property type="term" value="F:identical protein binding"/>
    <property type="evidence" value="ECO:0007669"/>
    <property type="project" value="TreeGrafter"/>
</dbReference>
<dbReference type="GO" id="GO:0019262">
    <property type="term" value="P:N-acetylneuraminate catabolic process"/>
    <property type="evidence" value="ECO:0007669"/>
    <property type="project" value="TreeGrafter"/>
</dbReference>
<keyword evidence="2" id="KW-0378">Hydrolase</keyword>
<dbReference type="SUPFAM" id="SSF100950">
    <property type="entry name" value="NagB/RpiA/CoA transferase-like"/>
    <property type="match status" value="1"/>
</dbReference>
<proteinExistence type="predicted"/>
<dbReference type="CDD" id="cd01399">
    <property type="entry name" value="GlcN6P_deaminase"/>
    <property type="match status" value="1"/>
</dbReference>
<dbReference type="GO" id="GO:0006046">
    <property type="term" value="P:N-acetylglucosamine catabolic process"/>
    <property type="evidence" value="ECO:0007669"/>
    <property type="project" value="TreeGrafter"/>
</dbReference>
<keyword evidence="3" id="KW-1185">Reference proteome</keyword>
<dbReference type="GO" id="GO:0004342">
    <property type="term" value="F:glucosamine-6-phosphate deaminase activity"/>
    <property type="evidence" value="ECO:0007669"/>
    <property type="project" value="UniProtKB-EC"/>
</dbReference>
<dbReference type="PANTHER" id="PTHR11280">
    <property type="entry name" value="GLUCOSAMINE-6-PHOSPHATE ISOMERASE"/>
    <property type="match status" value="1"/>
</dbReference>
<dbReference type="InterPro" id="IPR006148">
    <property type="entry name" value="Glc/Gal-6P_isomerase"/>
</dbReference>